<dbReference type="NCBIfam" id="TIGR04183">
    <property type="entry name" value="Por_Secre_tail"/>
    <property type="match status" value="1"/>
</dbReference>
<evidence type="ECO:0000256" key="6">
    <source>
        <dbReference type="ARBA" id="ARBA00023295"/>
    </source>
</evidence>
<proteinExistence type="inferred from homology"/>
<dbReference type="PANTHER" id="PTHR31297">
    <property type="entry name" value="GLUCAN ENDO-1,6-BETA-GLUCOSIDASE B"/>
    <property type="match status" value="1"/>
</dbReference>
<dbReference type="Pfam" id="PF03422">
    <property type="entry name" value="CBM_6"/>
    <property type="match status" value="1"/>
</dbReference>
<reference evidence="10 11" key="1">
    <citation type="submission" date="2020-04" db="EMBL/GenBank/DDBJ databases">
        <title>Flammeovirga sp. SR4, a novel species isolated from seawater.</title>
        <authorList>
            <person name="Wang X."/>
        </authorList>
    </citation>
    <scope>NUCLEOTIDE SEQUENCE [LARGE SCALE GENOMIC DNA]</scope>
    <source>
        <strain evidence="10 11">SR4</strain>
    </source>
</reference>
<keyword evidence="5" id="KW-0119">Carbohydrate metabolism</keyword>
<organism evidence="10 11">
    <name type="scientific">Flammeovirga agarivorans</name>
    <dbReference type="NCBI Taxonomy" id="2726742"/>
    <lineage>
        <taxon>Bacteria</taxon>
        <taxon>Pseudomonadati</taxon>
        <taxon>Bacteroidota</taxon>
        <taxon>Cytophagia</taxon>
        <taxon>Cytophagales</taxon>
        <taxon>Flammeovirgaceae</taxon>
        <taxon>Flammeovirga</taxon>
    </lineage>
</organism>
<evidence type="ECO:0000256" key="2">
    <source>
        <dbReference type="ARBA" id="ARBA00022729"/>
    </source>
</evidence>
<dbReference type="GO" id="GO:0030245">
    <property type="term" value="P:cellulose catabolic process"/>
    <property type="evidence" value="ECO:0007669"/>
    <property type="project" value="UniProtKB-KW"/>
</dbReference>
<evidence type="ECO:0000256" key="8">
    <source>
        <dbReference type="SAM" id="SignalP"/>
    </source>
</evidence>
<protein>
    <submittedName>
        <fullName evidence="10">Cellulase family glycosylhydrolase</fullName>
    </submittedName>
</protein>
<dbReference type="Pfam" id="PF18962">
    <property type="entry name" value="Por_Secre_tail"/>
    <property type="match status" value="1"/>
</dbReference>
<keyword evidence="4" id="KW-0136">Cellulose degradation</keyword>
<evidence type="ECO:0000256" key="1">
    <source>
        <dbReference type="ARBA" id="ARBA00005641"/>
    </source>
</evidence>
<dbReference type="CDD" id="cd04080">
    <property type="entry name" value="CBM6_cellulase-like"/>
    <property type="match status" value="1"/>
</dbReference>
<evidence type="ECO:0000256" key="3">
    <source>
        <dbReference type="ARBA" id="ARBA00022801"/>
    </source>
</evidence>
<dbReference type="SUPFAM" id="SSF49785">
    <property type="entry name" value="Galactose-binding domain-like"/>
    <property type="match status" value="1"/>
</dbReference>
<accession>A0A7X8XV17</accession>
<dbReference type="PANTHER" id="PTHR31297:SF41">
    <property type="entry name" value="ENDOGLUCANASE, PUTATIVE (AFU_ORTHOLOGUE AFUA_5G01830)-RELATED"/>
    <property type="match status" value="1"/>
</dbReference>
<dbReference type="SUPFAM" id="SSF51445">
    <property type="entry name" value="(Trans)glycosidases"/>
    <property type="match status" value="1"/>
</dbReference>
<evidence type="ECO:0000313" key="11">
    <source>
        <dbReference type="Proteomes" id="UP000585050"/>
    </source>
</evidence>
<dbReference type="PROSITE" id="PS51175">
    <property type="entry name" value="CBM6"/>
    <property type="match status" value="1"/>
</dbReference>
<evidence type="ECO:0000313" key="10">
    <source>
        <dbReference type="EMBL" id="NLR90799.1"/>
    </source>
</evidence>
<feature type="signal peptide" evidence="8">
    <location>
        <begin position="1"/>
        <end position="20"/>
    </location>
</feature>
<dbReference type="RefSeq" id="WP_168881515.1">
    <property type="nucleotide sequence ID" value="NZ_JABAIL010000002.1"/>
</dbReference>
<dbReference type="InterPro" id="IPR017853">
    <property type="entry name" value="GH"/>
</dbReference>
<dbReference type="AlphaFoldDB" id="A0A7X8XV17"/>
<keyword evidence="3 10" id="KW-0378">Hydrolase</keyword>
<dbReference type="Pfam" id="PF00150">
    <property type="entry name" value="Cellulase"/>
    <property type="match status" value="1"/>
</dbReference>
<keyword evidence="7" id="KW-0624">Polysaccharide degradation</keyword>
<dbReference type="InterPro" id="IPR006584">
    <property type="entry name" value="Cellulose-bd_IV"/>
</dbReference>
<dbReference type="Gene3D" id="3.20.20.80">
    <property type="entry name" value="Glycosidases"/>
    <property type="match status" value="1"/>
</dbReference>
<keyword evidence="6" id="KW-0326">Glycosidase</keyword>
<feature type="domain" description="CBM6" evidence="9">
    <location>
        <begin position="424"/>
        <end position="563"/>
    </location>
</feature>
<dbReference type="GO" id="GO:0005576">
    <property type="term" value="C:extracellular region"/>
    <property type="evidence" value="ECO:0007669"/>
    <property type="project" value="TreeGrafter"/>
</dbReference>
<dbReference type="Gene3D" id="2.60.120.260">
    <property type="entry name" value="Galactose-binding domain-like"/>
    <property type="match status" value="1"/>
</dbReference>
<gene>
    <name evidence="10" type="ORF">HGP29_06260</name>
</gene>
<keyword evidence="11" id="KW-1185">Reference proteome</keyword>
<comment type="similarity">
    <text evidence="1">Belongs to the glycosyl hydrolase 5 (cellulase A) family.</text>
</comment>
<name>A0A7X8XV17_9BACT</name>
<evidence type="ECO:0000259" key="9">
    <source>
        <dbReference type="PROSITE" id="PS51175"/>
    </source>
</evidence>
<feature type="chain" id="PRO_5031457223" evidence="8">
    <location>
        <begin position="21"/>
        <end position="651"/>
    </location>
</feature>
<dbReference type="Proteomes" id="UP000585050">
    <property type="component" value="Unassembled WGS sequence"/>
</dbReference>
<dbReference type="InterPro" id="IPR026444">
    <property type="entry name" value="Secre_tail"/>
</dbReference>
<comment type="caution">
    <text evidence="10">The sequence shown here is derived from an EMBL/GenBank/DDBJ whole genome shotgun (WGS) entry which is preliminary data.</text>
</comment>
<dbReference type="InterPro" id="IPR001547">
    <property type="entry name" value="Glyco_hydro_5"/>
</dbReference>
<dbReference type="InterPro" id="IPR008979">
    <property type="entry name" value="Galactose-bd-like_sf"/>
</dbReference>
<dbReference type="GO" id="GO:0009986">
    <property type="term" value="C:cell surface"/>
    <property type="evidence" value="ECO:0007669"/>
    <property type="project" value="TreeGrafter"/>
</dbReference>
<evidence type="ECO:0000256" key="5">
    <source>
        <dbReference type="ARBA" id="ARBA00023277"/>
    </source>
</evidence>
<dbReference type="GO" id="GO:0008422">
    <property type="term" value="F:beta-glucosidase activity"/>
    <property type="evidence" value="ECO:0007669"/>
    <property type="project" value="TreeGrafter"/>
</dbReference>
<evidence type="ECO:0000256" key="4">
    <source>
        <dbReference type="ARBA" id="ARBA00023001"/>
    </source>
</evidence>
<dbReference type="InterPro" id="IPR050386">
    <property type="entry name" value="Glycosyl_hydrolase_5"/>
</dbReference>
<keyword evidence="2 8" id="KW-0732">Signal</keyword>
<dbReference type="InterPro" id="IPR005084">
    <property type="entry name" value="CBM6"/>
</dbReference>
<evidence type="ECO:0000256" key="7">
    <source>
        <dbReference type="ARBA" id="ARBA00023326"/>
    </source>
</evidence>
<dbReference type="SMART" id="SM00606">
    <property type="entry name" value="CBD_IV"/>
    <property type="match status" value="1"/>
</dbReference>
<dbReference type="EMBL" id="JABAIL010000002">
    <property type="protein sequence ID" value="NLR90799.1"/>
    <property type="molecule type" value="Genomic_DNA"/>
</dbReference>
<sequence length="651" mass="74748">MKIKLLLTFLLCTFSSYAQLSPHDAVTMMGRGINLGNTLDAPYEGEWALKAEEYYFDDYKSAGFQSVRIPVTWHNHVSESTPYTVDKEFMDRVEQVVDWALSRGFMVILNCHHEDWLKEDYSSANIARYEKIWEQIVQRFKDKSEKLVFEPFNEPRTLEKSLTISQAADANKRALHIIRKENPTRNVVISGTGWSAIKDLLEANFPNDEYIIGYYHTYDPWPFSSAQENIKWGSEEDREYIAQEFQKVKNWSTQKGIPVIMSEFGSVHQTDYNSRMIHYATYVEEALTRGISFMAWDDGGMFEIYKRKDRAWHDTKDILIHYSEKCIDQLKLSTSSDSIINFTWESRIALSTRIQIKSGNQFIDIDTLDSELESYAYSGITPGKSYTFRLMQLDESDTLYSYPQKISILPSERTPYKKVINLPGSIEAEDYDIGGQGFTYFEKDEINQGGAYRDEGVDIEENAEGFHVGYAEDGEWLEYSVDVQESGIYKLTAHLASAEGGGKLSIYSKNDKTNKLEFNASNTGGWNVFEEVEGFLSLSEGAQVIRLLIESTPAYNIDKVDFELTDREILSTHQLENEISIYPNPAFDQVSLKLPMATRAIDIQVLDAIGNTMIIHQISQDKLDIKSLPRGLYFIRVKVGEDLIYKRLIKQ</sequence>
<dbReference type="GO" id="GO:0030246">
    <property type="term" value="F:carbohydrate binding"/>
    <property type="evidence" value="ECO:0007669"/>
    <property type="project" value="InterPro"/>
</dbReference>